<organism evidence="1 2">
    <name type="scientific">Macroventuria anomochaeta</name>
    <dbReference type="NCBI Taxonomy" id="301207"/>
    <lineage>
        <taxon>Eukaryota</taxon>
        <taxon>Fungi</taxon>
        <taxon>Dikarya</taxon>
        <taxon>Ascomycota</taxon>
        <taxon>Pezizomycotina</taxon>
        <taxon>Dothideomycetes</taxon>
        <taxon>Pleosporomycetidae</taxon>
        <taxon>Pleosporales</taxon>
        <taxon>Pleosporineae</taxon>
        <taxon>Didymellaceae</taxon>
        <taxon>Macroventuria</taxon>
    </lineage>
</organism>
<feature type="non-terminal residue" evidence="1">
    <location>
        <position position="154"/>
    </location>
</feature>
<dbReference type="EMBL" id="MU006746">
    <property type="protein sequence ID" value="KAF2622291.1"/>
    <property type="molecule type" value="Genomic_DNA"/>
</dbReference>
<accession>A0ACB6RK85</accession>
<dbReference type="Proteomes" id="UP000799754">
    <property type="component" value="Unassembled WGS sequence"/>
</dbReference>
<name>A0ACB6RK85_9PLEO</name>
<evidence type="ECO:0000313" key="2">
    <source>
        <dbReference type="Proteomes" id="UP000799754"/>
    </source>
</evidence>
<gene>
    <name evidence="1" type="ORF">BU25DRAFT_300236</name>
</gene>
<protein>
    <submittedName>
        <fullName evidence="1">Uncharacterized protein</fullName>
    </submittedName>
</protein>
<keyword evidence="2" id="KW-1185">Reference proteome</keyword>
<evidence type="ECO:0000313" key="1">
    <source>
        <dbReference type="EMBL" id="KAF2622291.1"/>
    </source>
</evidence>
<feature type="non-terminal residue" evidence="1">
    <location>
        <position position="1"/>
    </location>
</feature>
<reference evidence="1" key="1">
    <citation type="journal article" date="2020" name="Stud. Mycol.">
        <title>101 Dothideomycetes genomes: a test case for predicting lifestyles and emergence of pathogens.</title>
        <authorList>
            <person name="Haridas S."/>
            <person name="Albert R."/>
            <person name="Binder M."/>
            <person name="Bloem J."/>
            <person name="Labutti K."/>
            <person name="Salamov A."/>
            <person name="Andreopoulos B."/>
            <person name="Baker S."/>
            <person name="Barry K."/>
            <person name="Bills G."/>
            <person name="Bluhm B."/>
            <person name="Cannon C."/>
            <person name="Castanera R."/>
            <person name="Culley D."/>
            <person name="Daum C."/>
            <person name="Ezra D."/>
            <person name="Gonzalez J."/>
            <person name="Henrissat B."/>
            <person name="Kuo A."/>
            <person name="Liang C."/>
            <person name="Lipzen A."/>
            <person name="Lutzoni F."/>
            <person name="Magnuson J."/>
            <person name="Mondo S."/>
            <person name="Nolan M."/>
            <person name="Ohm R."/>
            <person name="Pangilinan J."/>
            <person name="Park H.-J."/>
            <person name="Ramirez L."/>
            <person name="Alfaro M."/>
            <person name="Sun H."/>
            <person name="Tritt A."/>
            <person name="Yoshinaga Y."/>
            <person name="Zwiers L.-H."/>
            <person name="Turgeon B."/>
            <person name="Goodwin S."/>
            <person name="Spatafora J."/>
            <person name="Crous P."/>
            <person name="Grigoriev I."/>
        </authorList>
    </citation>
    <scope>NUCLEOTIDE SEQUENCE</scope>
    <source>
        <strain evidence="1">CBS 525.71</strain>
    </source>
</reference>
<comment type="caution">
    <text evidence="1">The sequence shown here is derived from an EMBL/GenBank/DDBJ whole genome shotgun (WGS) entry which is preliminary data.</text>
</comment>
<proteinExistence type="predicted"/>
<sequence>GSPKVFAYAKDTLERYLKSHSRCGVFRRPDWVPTRLLDLRSLSSGTTPTSQVRLVETSDTHVRGRMQHSHCWGGDESWVTTNNNIDDLYQSCPVSKFPCIFQQAMSTILSLGINNIWIDCYCIIQKDENDWEHEASEMHMVYTNYIINIGAANS</sequence>